<evidence type="ECO:0000313" key="2">
    <source>
        <dbReference type="EMBL" id="QHT69866.1"/>
    </source>
</evidence>
<sequence length="300" mass="34931">MKILTILVFLFLLADASVLSAQDYTTYHQQVIKAENLIADKKHTDALLMYENIFSSYDFVFVKDYQVATQLALLVNDVQKATHYLKKGMAAGWSIKSIKQNKFLAKLRKEPVWKSIRKEYPSLRKQYENGFDQQVRKQVKKMFARDQWKALGALFTFTPKKQDRYAERRFAPHSERQMAEFTRILQKKGYPGEKFIGNNYWMATIMSHHNSISTAYVQKDTLYQFLKPALLIAISEGKMSPWEFAMIDDWYLAVKSNRTETGYGYMNSPARAELSQVNELRNKIGLNSVETRNSLIDIEN</sequence>
<organism evidence="2 3">
    <name type="scientific">Rhodocytophaga rosea</name>
    <dbReference type="NCBI Taxonomy" id="2704465"/>
    <lineage>
        <taxon>Bacteria</taxon>
        <taxon>Pseudomonadati</taxon>
        <taxon>Bacteroidota</taxon>
        <taxon>Cytophagia</taxon>
        <taxon>Cytophagales</taxon>
        <taxon>Rhodocytophagaceae</taxon>
        <taxon>Rhodocytophaga</taxon>
    </lineage>
</organism>
<name>A0A6C0GP94_9BACT</name>
<dbReference type="EMBL" id="CP048222">
    <property type="protein sequence ID" value="QHT69866.1"/>
    <property type="molecule type" value="Genomic_DNA"/>
</dbReference>
<dbReference type="RefSeq" id="WP_162445849.1">
    <property type="nucleotide sequence ID" value="NZ_CP048222.1"/>
</dbReference>
<evidence type="ECO:0008006" key="4">
    <source>
        <dbReference type="Google" id="ProtNLM"/>
    </source>
</evidence>
<accession>A0A6C0GP94</accession>
<evidence type="ECO:0000256" key="1">
    <source>
        <dbReference type="SAM" id="SignalP"/>
    </source>
</evidence>
<keyword evidence="3" id="KW-1185">Reference proteome</keyword>
<gene>
    <name evidence="2" type="ORF">GXP67_26070</name>
</gene>
<proteinExistence type="predicted"/>
<dbReference type="AlphaFoldDB" id="A0A6C0GP94"/>
<feature type="chain" id="PRO_5025388034" description="DUF4034 domain-containing protein" evidence="1">
    <location>
        <begin position="22"/>
        <end position="300"/>
    </location>
</feature>
<dbReference type="Proteomes" id="UP000480178">
    <property type="component" value="Chromosome"/>
</dbReference>
<dbReference type="KEGG" id="rhoz:GXP67_26070"/>
<protein>
    <recommendedName>
        <fullName evidence="4">DUF4034 domain-containing protein</fullName>
    </recommendedName>
</protein>
<keyword evidence="1" id="KW-0732">Signal</keyword>
<reference evidence="2 3" key="1">
    <citation type="submission" date="2020-01" db="EMBL/GenBank/DDBJ databases">
        <authorList>
            <person name="Kim M.K."/>
        </authorList>
    </citation>
    <scope>NUCLEOTIDE SEQUENCE [LARGE SCALE GENOMIC DNA]</scope>
    <source>
        <strain evidence="2 3">172606-1</strain>
    </source>
</reference>
<feature type="signal peptide" evidence="1">
    <location>
        <begin position="1"/>
        <end position="21"/>
    </location>
</feature>
<evidence type="ECO:0000313" key="3">
    <source>
        <dbReference type="Proteomes" id="UP000480178"/>
    </source>
</evidence>